<accession>A0A834UA05</accession>
<protein>
    <submittedName>
        <fullName evidence="2">Uncharacterized protein</fullName>
    </submittedName>
</protein>
<gene>
    <name evidence="2" type="ORF">H0235_007671</name>
</gene>
<name>A0A834UA05_VESPE</name>
<evidence type="ECO:0000256" key="1">
    <source>
        <dbReference type="SAM" id="MobiDB-lite"/>
    </source>
</evidence>
<keyword evidence="3" id="KW-1185">Reference proteome</keyword>
<dbReference type="Proteomes" id="UP000600918">
    <property type="component" value="Unassembled WGS sequence"/>
</dbReference>
<organism evidence="2 3">
    <name type="scientific">Vespula pensylvanica</name>
    <name type="common">Western yellow jacket</name>
    <name type="synonym">Wasp</name>
    <dbReference type="NCBI Taxonomy" id="30213"/>
    <lineage>
        <taxon>Eukaryota</taxon>
        <taxon>Metazoa</taxon>
        <taxon>Ecdysozoa</taxon>
        <taxon>Arthropoda</taxon>
        <taxon>Hexapoda</taxon>
        <taxon>Insecta</taxon>
        <taxon>Pterygota</taxon>
        <taxon>Neoptera</taxon>
        <taxon>Endopterygota</taxon>
        <taxon>Hymenoptera</taxon>
        <taxon>Apocrita</taxon>
        <taxon>Aculeata</taxon>
        <taxon>Vespoidea</taxon>
        <taxon>Vespidae</taxon>
        <taxon>Vespinae</taxon>
        <taxon>Vespula</taxon>
    </lineage>
</organism>
<reference evidence="2" key="1">
    <citation type="journal article" date="2020" name="G3 (Bethesda)">
        <title>High-Quality Assemblies for Three Invasive Social Wasps from the &lt;i&gt;Vespula&lt;/i&gt; Genus.</title>
        <authorList>
            <person name="Harrop T.W.R."/>
            <person name="Guhlin J."/>
            <person name="McLaughlin G.M."/>
            <person name="Permina E."/>
            <person name="Stockwell P."/>
            <person name="Gilligan J."/>
            <person name="Le Lec M.F."/>
            <person name="Gruber M.A.M."/>
            <person name="Quinn O."/>
            <person name="Lovegrove M."/>
            <person name="Duncan E.J."/>
            <person name="Remnant E.J."/>
            <person name="Van Eeckhoven J."/>
            <person name="Graham B."/>
            <person name="Knapp R.A."/>
            <person name="Langford K.W."/>
            <person name="Kronenberg Z."/>
            <person name="Press M.O."/>
            <person name="Eacker S.M."/>
            <person name="Wilson-Rankin E.E."/>
            <person name="Purcell J."/>
            <person name="Lester P.J."/>
            <person name="Dearden P.K."/>
        </authorList>
    </citation>
    <scope>NUCLEOTIDE SEQUENCE</scope>
    <source>
        <strain evidence="2">Volc-1</strain>
    </source>
</reference>
<evidence type="ECO:0000313" key="3">
    <source>
        <dbReference type="Proteomes" id="UP000600918"/>
    </source>
</evidence>
<comment type="caution">
    <text evidence="2">The sequence shown here is derived from an EMBL/GenBank/DDBJ whole genome shotgun (WGS) entry which is preliminary data.</text>
</comment>
<proteinExistence type="predicted"/>
<sequence>MRTRKDSAPVARIPMAARRQPSNSQKLITNLFHAKTKEKGAVPEIVAQWNQNARILFEGTPRQKATDPSISDNIDLP</sequence>
<dbReference type="AlphaFoldDB" id="A0A834UA05"/>
<feature type="region of interest" description="Disordered" evidence="1">
    <location>
        <begin position="58"/>
        <end position="77"/>
    </location>
</feature>
<evidence type="ECO:0000313" key="2">
    <source>
        <dbReference type="EMBL" id="KAF7425233.1"/>
    </source>
</evidence>
<feature type="compositionally biased region" description="Polar residues" evidence="1">
    <location>
        <begin position="66"/>
        <end position="77"/>
    </location>
</feature>
<dbReference type="EMBL" id="JACSDY010000006">
    <property type="protein sequence ID" value="KAF7425233.1"/>
    <property type="molecule type" value="Genomic_DNA"/>
</dbReference>